<comment type="similarity">
    <text evidence="1">Belongs to the Gfo/Idh/MocA family.</text>
</comment>
<dbReference type="PANTHER" id="PTHR22604">
    <property type="entry name" value="OXIDOREDUCTASES"/>
    <property type="match status" value="1"/>
</dbReference>
<feature type="domain" description="Gfo/Idh/MocA-like oxidoreductase N-terminal" evidence="3">
    <location>
        <begin position="15"/>
        <end position="132"/>
    </location>
</feature>
<organism evidence="5 6">
    <name type="scientific">Kitasatospora herbaricolor</name>
    <dbReference type="NCBI Taxonomy" id="68217"/>
    <lineage>
        <taxon>Bacteria</taxon>
        <taxon>Bacillati</taxon>
        <taxon>Actinomycetota</taxon>
        <taxon>Actinomycetes</taxon>
        <taxon>Kitasatosporales</taxon>
        <taxon>Streptomycetaceae</taxon>
        <taxon>Kitasatospora</taxon>
    </lineage>
</organism>
<name>A0ABZ1WIW1_9ACTN</name>
<dbReference type="Pfam" id="PF01408">
    <property type="entry name" value="GFO_IDH_MocA"/>
    <property type="match status" value="1"/>
</dbReference>
<dbReference type="InterPro" id="IPR000683">
    <property type="entry name" value="Gfo/Idh/MocA-like_OxRdtase_N"/>
</dbReference>
<reference evidence="5 6" key="1">
    <citation type="submission" date="2022-10" db="EMBL/GenBank/DDBJ databases">
        <title>The complete genomes of actinobacterial strains from the NBC collection.</title>
        <authorList>
            <person name="Joergensen T.S."/>
            <person name="Alvarez Arevalo M."/>
            <person name="Sterndorff E.B."/>
            <person name="Faurdal D."/>
            <person name="Vuksanovic O."/>
            <person name="Mourched A.-S."/>
            <person name="Charusanti P."/>
            <person name="Shaw S."/>
            <person name="Blin K."/>
            <person name="Weber T."/>
        </authorList>
    </citation>
    <scope>NUCLEOTIDE SEQUENCE [LARGE SCALE GENOMIC DNA]</scope>
    <source>
        <strain evidence="5 6">NBC_01247</strain>
    </source>
</reference>
<dbReference type="Pfam" id="PF22725">
    <property type="entry name" value="GFO_IDH_MocA_C3"/>
    <property type="match status" value="1"/>
</dbReference>
<dbReference type="Gene3D" id="3.40.50.720">
    <property type="entry name" value="NAD(P)-binding Rossmann-like Domain"/>
    <property type="match status" value="1"/>
</dbReference>
<evidence type="ECO:0000256" key="2">
    <source>
        <dbReference type="ARBA" id="ARBA00023002"/>
    </source>
</evidence>
<dbReference type="SUPFAM" id="SSF55347">
    <property type="entry name" value="Glyceraldehyde-3-phosphate dehydrogenase-like, C-terminal domain"/>
    <property type="match status" value="1"/>
</dbReference>
<dbReference type="Proteomes" id="UP001432014">
    <property type="component" value="Chromosome"/>
</dbReference>
<dbReference type="EMBL" id="CP108482">
    <property type="protein sequence ID" value="WUS60708.1"/>
    <property type="molecule type" value="Genomic_DNA"/>
</dbReference>
<feature type="domain" description="GFO/IDH/MocA-like oxidoreductase" evidence="4">
    <location>
        <begin position="144"/>
        <end position="260"/>
    </location>
</feature>
<dbReference type="SUPFAM" id="SSF51735">
    <property type="entry name" value="NAD(P)-binding Rossmann-fold domains"/>
    <property type="match status" value="1"/>
</dbReference>
<dbReference type="InterPro" id="IPR036291">
    <property type="entry name" value="NAD(P)-bd_dom_sf"/>
</dbReference>
<protein>
    <submittedName>
        <fullName evidence="5">Gfo/Idh/MocA family oxidoreductase</fullName>
    </submittedName>
</protein>
<keyword evidence="6" id="KW-1185">Reference proteome</keyword>
<dbReference type="Gene3D" id="3.30.360.10">
    <property type="entry name" value="Dihydrodipicolinate Reductase, domain 2"/>
    <property type="match status" value="1"/>
</dbReference>
<accession>A0ABZ1WIW1</accession>
<proteinExistence type="inferred from homology"/>
<gene>
    <name evidence="5" type="ORF">OG469_37605</name>
</gene>
<dbReference type="InterPro" id="IPR050984">
    <property type="entry name" value="Gfo/Idh/MocA_domain"/>
</dbReference>
<dbReference type="PANTHER" id="PTHR22604:SF105">
    <property type="entry name" value="TRANS-1,2-DIHYDROBENZENE-1,2-DIOL DEHYDROGENASE"/>
    <property type="match status" value="1"/>
</dbReference>
<keyword evidence="2" id="KW-0560">Oxidoreductase</keyword>
<dbReference type="RefSeq" id="WP_329493189.1">
    <property type="nucleotide sequence ID" value="NZ_CP108460.1"/>
</dbReference>
<evidence type="ECO:0000256" key="1">
    <source>
        <dbReference type="ARBA" id="ARBA00010928"/>
    </source>
</evidence>
<sequence length="377" mass="38994">MTTPTPALPAGAELRWGALGATAYISGLLLPAIARTDGCVLTAVASRPERHAQAVEVAKPYGATAHEDYAALIADPDVDAVYIALPNTDHVEWAVRALDAGKHVLVEKPMAMDEDGVRRIERAAADASRIATEAFMYRFHPQQRRAAELLAAGTIGELRVVRTAFAFEIPTGSGNIRLDPALGGGATWDVGCYAVDVPQLFFGRAPERVGARFARRPGHEVETSAIGWMDFGEGRGAVLDWSIDYGPRAWYELQGTHGTISVRNAWAMSGEDGVVTVRTADGVRTETVPAADHYQLQVGAFARAAAEGRPGPYPLADSRRAARVGAALVASAAADGEPVATADARADGTVDGGPAGVGAAGVGAAGVGAAGVGAVPA</sequence>
<evidence type="ECO:0000259" key="3">
    <source>
        <dbReference type="Pfam" id="PF01408"/>
    </source>
</evidence>
<evidence type="ECO:0000313" key="5">
    <source>
        <dbReference type="EMBL" id="WUS60708.1"/>
    </source>
</evidence>
<evidence type="ECO:0000313" key="6">
    <source>
        <dbReference type="Proteomes" id="UP001432014"/>
    </source>
</evidence>
<dbReference type="InterPro" id="IPR055170">
    <property type="entry name" value="GFO_IDH_MocA-like_dom"/>
</dbReference>
<evidence type="ECO:0000259" key="4">
    <source>
        <dbReference type="Pfam" id="PF22725"/>
    </source>
</evidence>